<organism evidence="7 8">
    <name type="scientific">Saccharata proteae CBS 121410</name>
    <dbReference type="NCBI Taxonomy" id="1314787"/>
    <lineage>
        <taxon>Eukaryota</taxon>
        <taxon>Fungi</taxon>
        <taxon>Dikarya</taxon>
        <taxon>Ascomycota</taxon>
        <taxon>Pezizomycotina</taxon>
        <taxon>Dothideomycetes</taxon>
        <taxon>Dothideomycetes incertae sedis</taxon>
        <taxon>Botryosphaeriales</taxon>
        <taxon>Saccharataceae</taxon>
        <taxon>Saccharata</taxon>
    </lineage>
</organism>
<evidence type="ECO:0000313" key="7">
    <source>
        <dbReference type="EMBL" id="KAF2083729.1"/>
    </source>
</evidence>
<feature type="transmembrane region" description="Helical" evidence="6">
    <location>
        <begin position="95"/>
        <end position="119"/>
    </location>
</feature>
<dbReference type="PANTHER" id="PTHR45649">
    <property type="entry name" value="AMINO-ACID PERMEASE BAT1"/>
    <property type="match status" value="1"/>
</dbReference>
<keyword evidence="5 6" id="KW-0472">Membrane</keyword>
<feature type="transmembrane region" description="Helical" evidence="6">
    <location>
        <begin position="421"/>
        <end position="444"/>
    </location>
</feature>
<name>A0A9P4LU44_9PEZI</name>
<accession>A0A9P4LU44</accession>
<evidence type="ECO:0000256" key="4">
    <source>
        <dbReference type="ARBA" id="ARBA00022989"/>
    </source>
</evidence>
<keyword evidence="8" id="KW-1185">Reference proteome</keyword>
<feature type="transmembrane region" description="Helical" evidence="6">
    <location>
        <begin position="383"/>
        <end position="401"/>
    </location>
</feature>
<comment type="subcellular location">
    <subcellularLocation>
        <location evidence="1">Membrane</location>
        <topology evidence="1">Multi-pass membrane protein</topology>
    </subcellularLocation>
</comment>
<dbReference type="Pfam" id="PF13520">
    <property type="entry name" value="AA_permease_2"/>
    <property type="match status" value="1"/>
</dbReference>
<sequence length="487" mass="53740">MSRMGKKQELRRQFSLLSTIAFTCTVTAPWEFSLITAETGLLAGGPAGLFWSLVWSYIGQTFVVLSMAEMASMAPTAGGQYHWVSELAPLKHQKWMSYFTGWLATLTWQTGVALCSYVVGDLAQGVIWLASPDYVPERWHSTLLIIASIFCCAMCNIFGLKQLHTAEPLFAALHFIAFIIFVTVVLALAPKHSAHYVFLELSDNGAGWPSIGPAVLVGQLSAIGTIIASDCVAHLSEEISDAAVNVPKAMVASFLLNIPLTFGVLLTFLFCVGDIQEAIAYQGGYPFVYVIHNAVKSNGGTLAITVVLLVLMFFVAVTGLASTSRQLWAFSRDRGFPCSTWLSKVNPRMQIPTNSVIWACGWGVLLSFINIGSTVAFNAVLSVGSAAMIATYFMSIGCVTWRRFSGQKLPPSPWSLGRWGLPINCIACLYGFWSFFWCFWPTFYHVEASNFNWAPVLWLVVMIFCASYYWGWARKVYEGPVAQVKWQ</sequence>
<reference evidence="7" key="1">
    <citation type="journal article" date="2020" name="Stud. Mycol.">
        <title>101 Dothideomycetes genomes: a test case for predicting lifestyles and emergence of pathogens.</title>
        <authorList>
            <person name="Haridas S."/>
            <person name="Albert R."/>
            <person name="Binder M."/>
            <person name="Bloem J."/>
            <person name="Labutti K."/>
            <person name="Salamov A."/>
            <person name="Andreopoulos B."/>
            <person name="Baker S."/>
            <person name="Barry K."/>
            <person name="Bills G."/>
            <person name="Bluhm B."/>
            <person name="Cannon C."/>
            <person name="Castanera R."/>
            <person name="Culley D."/>
            <person name="Daum C."/>
            <person name="Ezra D."/>
            <person name="Gonzalez J."/>
            <person name="Henrissat B."/>
            <person name="Kuo A."/>
            <person name="Liang C."/>
            <person name="Lipzen A."/>
            <person name="Lutzoni F."/>
            <person name="Magnuson J."/>
            <person name="Mondo S."/>
            <person name="Nolan M."/>
            <person name="Ohm R."/>
            <person name="Pangilinan J."/>
            <person name="Park H.-J."/>
            <person name="Ramirez L."/>
            <person name="Alfaro M."/>
            <person name="Sun H."/>
            <person name="Tritt A."/>
            <person name="Yoshinaga Y."/>
            <person name="Zwiers L.-H."/>
            <person name="Turgeon B."/>
            <person name="Goodwin S."/>
            <person name="Spatafora J."/>
            <person name="Crous P."/>
            <person name="Grigoriev I."/>
        </authorList>
    </citation>
    <scope>NUCLEOTIDE SEQUENCE</scope>
    <source>
        <strain evidence="7">CBS 121410</strain>
    </source>
</reference>
<dbReference type="PANTHER" id="PTHR45649:SF4">
    <property type="entry name" value="TRANSPORTER, PUTATIVE (EUROFUNG)-RELATED"/>
    <property type="match status" value="1"/>
</dbReference>
<dbReference type="GO" id="GO:0022857">
    <property type="term" value="F:transmembrane transporter activity"/>
    <property type="evidence" value="ECO:0007669"/>
    <property type="project" value="InterPro"/>
</dbReference>
<dbReference type="Proteomes" id="UP000799776">
    <property type="component" value="Unassembled WGS sequence"/>
</dbReference>
<keyword evidence="4 6" id="KW-1133">Transmembrane helix</keyword>
<dbReference type="InterPro" id="IPR002293">
    <property type="entry name" value="AA/rel_permease1"/>
</dbReference>
<evidence type="ECO:0000256" key="6">
    <source>
        <dbReference type="SAM" id="Phobius"/>
    </source>
</evidence>
<dbReference type="AlphaFoldDB" id="A0A9P4LU44"/>
<dbReference type="Gene3D" id="1.20.1740.10">
    <property type="entry name" value="Amino acid/polyamine transporter I"/>
    <property type="match status" value="1"/>
</dbReference>
<dbReference type="PIRSF" id="PIRSF006060">
    <property type="entry name" value="AA_transporter"/>
    <property type="match status" value="1"/>
</dbReference>
<evidence type="ECO:0000256" key="5">
    <source>
        <dbReference type="ARBA" id="ARBA00023136"/>
    </source>
</evidence>
<comment type="caution">
    <text evidence="7">The sequence shown here is derived from an EMBL/GenBank/DDBJ whole genome shotgun (WGS) entry which is preliminary data.</text>
</comment>
<evidence type="ECO:0000256" key="3">
    <source>
        <dbReference type="ARBA" id="ARBA00022692"/>
    </source>
</evidence>
<proteinExistence type="predicted"/>
<feature type="transmembrane region" description="Helical" evidence="6">
    <location>
        <begin position="139"/>
        <end position="158"/>
    </location>
</feature>
<keyword evidence="2" id="KW-0813">Transport</keyword>
<evidence type="ECO:0000313" key="8">
    <source>
        <dbReference type="Proteomes" id="UP000799776"/>
    </source>
</evidence>
<keyword evidence="3 6" id="KW-0812">Transmembrane</keyword>
<dbReference type="GO" id="GO:0016020">
    <property type="term" value="C:membrane"/>
    <property type="evidence" value="ECO:0007669"/>
    <property type="project" value="UniProtKB-SubCell"/>
</dbReference>
<feature type="transmembrane region" description="Helical" evidence="6">
    <location>
        <begin position="450"/>
        <end position="470"/>
    </location>
</feature>
<feature type="transmembrane region" description="Helical" evidence="6">
    <location>
        <begin position="356"/>
        <end position="377"/>
    </location>
</feature>
<evidence type="ECO:0000256" key="1">
    <source>
        <dbReference type="ARBA" id="ARBA00004141"/>
    </source>
</evidence>
<feature type="transmembrane region" description="Helical" evidence="6">
    <location>
        <begin position="170"/>
        <end position="190"/>
    </location>
</feature>
<feature type="transmembrane region" description="Helical" evidence="6">
    <location>
        <begin position="53"/>
        <end position="74"/>
    </location>
</feature>
<dbReference type="EMBL" id="ML978761">
    <property type="protein sequence ID" value="KAF2083729.1"/>
    <property type="molecule type" value="Genomic_DNA"/>
</dbReference>
<dbReference type="OrthoDB" id="3257095at2759"/>
<gene>
    <name evidence="7" type="ORF">K490DRAFT_76344</name>
</gene>
<feature type="transmembrane region" description="Helical" evidence="6">
    <location>
        <begin position="301"/>
        <end position="322"/>
    </location>
</feature>
<evidence type="ECO:0000256" key="2">
    <source>
        <dbReference type="ARBA" id="ARBA00022448"/>
    </source>
</evidence>
<protein>
    <submittedName>
        <fullName evidence="7">Amino acid transporter</fullName>
    </submittedName>
</protein>
<feature type="transmembrane region" description="Helical" evidence="6">
    <location>
        <begin position="254"/>
        <end position="281"/>
    </location>
</feature>